<protein>
    <submittedName>
        <fullName evidence="5">Helix-turn-helix domain-containing protein</fullName>
    </submittedName>
</protein>
<dbReference type="PANTHER" id="PTHR33204">
    <property type="entry name" value="TRANSCRIPTIONAL REGULATOR, MARR FAMILY"/>
    <property type="match status" value="1"/>
</dbReference>
<keyword evidence="1" id="KW-0805">Transcription regulation</keyword>
<dbReference type="EMBL" id="JBBMER010000003">
    <property type="protein sequence ID" value="MEQ2379389.1"/>
    <property type="molecule type" value="Genomic_DNA"/>
</dbReference>
<evidence type="ECO:0000256" key="3">
    <source>
        <dbReference type="ARBA" id="ARBA00023163"/>
    </source>
</evidence>
<dbReference type="Proteomes" id="UP001442364">
    <property type="component" value="Unassembled WGS sequence"/>
</dbReference>
<dbReference type="PROSITE" id="PS51118">
    <property type="entry name" value="HTH_HXLR"/>
    <property type="match status" value="1"/>
</dbReference>
<evidence type="ECO:0000256" key="2">
    <source>
        <dbReference type="ARBA" id="ARBA00023125"/>
    </source>
</evidence>
<sequence length="123" mass="14306">MKDTYSKIKDNYNCPFNLIDDLIGGKWKLRIVAHIINGDNRFSILQKKIDDITPKVLMSQLKELEASGLINRNVIKEMPPKIVVYEINKEYSDIVDIVDNLEQFAKGYSNRNDIATENIRYEK</sequence>
<name>A0ABV1BV54_9FIRM</name>
<evidence type="ECO:0000313" key="5">
    <source>
        <dbReference type="EMBL" id="MEQ2379389.1"/>
    </source>
</evidence>
<gene>
    <name evidence="5" type="ORF">WMO14_05785</name>
</gene>
<keyword evidence="6" id="KW-1185">Reference proteome</keyword>
<dbReference type="SUPFAM" id="SSF46785">
    <property type="entry name" value="Winged helix' DNA-binding domain"/>
    <property type="match status" value="1"/>
</dbReference>
<dbReference type="Pfam" id="PF01638">
    <property type="entry name" value="HxlR"/>
    <property type="match status" value="1"/>
</dbReference>
<organism evidence="5 6">
    <name type="scientific">[Lactobacillus] rogosae</name>
    <dbReference type="NCBI Taxonomy" id="706562"/>
    <lineage>
        <taxon>Bacteria</taxon>
        <taxon>Bacillati</taxon>
        <taxon>Bacillota</taxon>
        <taxon>Clostridia</taxon>
        <taxon>Lachnospirales</taxon>
        <taxon>Lachnospiraceae</taxon>
        <taxon>Lachnospira</taxon>
    </lineage>
</organism>
<dbReference type="InterPro" id="IPR036390">
    <property type="entry name" value="WH_DNA-bd_sf"/>
</dbReference>
<dbReference type="PANTHER" id="PTHR33204:SF29">
    <property type="entry name" value="TRANSCRIPTIONAL REGULATOR"/>
    <property type="match status" value="1"/>
</dbReference>
<dbReference type="RefSeq" id="WP_022501930.1">
    <property type="nucleotide sequence ID" value="NZ_DAWDAH010000001.1"/>
</dbReference>
<accession>A0ABV1BV54</accession>
<evidence type="ECO:0000313" key="6">
    <source>
        <dbReference type="Proteomes" id="UP001442364"/>
    </source>
</evidence>
<keyword evidence="2" id="KW-0238">DNA-binding</keyword>
<comment type="caution">
    <text evidence="5">The sequence shown here is derived from an EMBL/GenBank/DDBJ whole genome shotgun (WGS) entry which is preliminary data.</text>
</comment>
<reference evidence="5 6" key="1">
    <citation type="submission" date="2024-03" db="EMBL/GenBank/DDBJ databases">
        <title>Human intestinal bacterial collection.</title>
        <authorList>
            <person name="Pauvert C."/>
            <person name="Hitch T.C.A."/>
            <person name="Clavel T."/>
        </authorList>
    </citation>
    <scope>NUCLEOTIDE SEQUENCE [LARGE SCALE GENOMIC DNA]</scope>
    <source>
        <strain evidence="5 6">CLA-AA-H255</strain>
    </source>
</reference>
<evidence type="ECO:0000256" key="1">
    <source>
        <dbReference type="ARBA" id="ARBA00023015"/>
    </source>
</evidence>
<proteinExistence type="predicted"/>
<dbReference type="Gene3D" id="1.10.10.10">
    <property type="entry name" value="Winged helix-like DNA-binding domain superfamily/Winged helix DNA-binding domain"/>
    <property type="match status" value="1"/>
</dbReference>
<feature type="domain" description="HTH hxlR-type" evidence="4">
    <location>
        <begin position="14"/>
        <end position="113"/>
    </location>
</feature>
<keyword evidence="3" id="KW-0804">Transcription</keyword>
<evidence type="ECO:0000259" key="4">
    <source>
        <dbReference type="PROSITE" id="PS51118"/>
    </source>
</evidence>
<dbReference type="InterPro" id="IPR036388">
    <property type="entry name" value="WH-like_DNA-bd_sf"/>
</dbReference>
<dbReference type="InterPro" id="IPR002577">
    <property type="entry name" value="HTH_HxlR"/>
</dbReference>